<dbReference type="InterPro" id="IPR036942">
    <property type="entry name" value="Beta-barrel_TonB_sf"/>
</dbReference>
<dbReference type="InterPro" id="IPR012910">
    <property type="entry name" value="Plug_dom"/>
</dbReference>
<keyword evidence="3" id="KW-0998">Cell outer membrane</keyword>
<dbReference type="Pfam" id="PF14905">
    <property type="entry name" value="OMP_b-brl_3"/>
    <property type="match status" value="1"/>
</dbReference>
<keyword evidence="7" id="KW-1185">Reference proteome</keyword>
<name>A0ABT2I655_9SPHN</name>
<organism evidence="6 7">
    <name type="scientific">Novosphingobium mangrovi</name>
    <name type="common">ex Huang et al. 2023</name>
    <dbReference type="NCBI Taxonomy" id="2976432"/>
    <lineage>
        <taxon>Bacteria</taxon>
        <taxon>Pseudomonadati</taxon>
        <taxon>Pseudomonadota</taxon>
        <taxon>Alphaproteobacteria</taxon>
        <taxon>Sphingomonadales</taxon>
        <taxon>Sphingomonadaceae</taxon>
        <taxon>Novosphingobium</taxon>
    </lineage>
</organism>
<reference evidence="6" key="1">
    <citation type="submission" date="2022-09" db="EMBL/GenBank/DDBJ databases">
        <title>Novosphingobium sp. Nov., a polycyclic aromatic hydrocarbon-degrading bacterium isolated form mangrove sediments in HongKong.</title>
        <authorList>
            <person name="Hu Z."/>
        </authorList>
    </citation>
    <scope>NUCLEOTIDE SEQUENCE</scope>
    <source>
        <strain evidence="6">HK4-1</strain>
    </source>
</reference>
<keyword evidence="2" id="KW-0472">Membrane</keyword>
<protein>
    <submittedName>
        <fullName evidence="6">TonB-dependent receptor</fullName>
    </submittedName>
</protein>
<accession>A0ABT2I655</accession>
<dbReference type="Proteomes" id="UP001165583">
    <property type="component" value="Unassembled WGS sequence"/>
</dbReference>
<dbReference type="Gene3D" id="2.170.130.10">
    <property type="entry name" value="TonB-dependent receptor, plug domain"/>
    <property type="match status" value="1"/>
</dbReference>
<evidence type="ECO:0000256" key="2">
    <source>
        <dbReference type="ARBA" id="ARBA00023136"/>
    </source>
</evidence>
<dbReference type="Gene3D" id="2.40.170.20">
    <property type="entry name" value="TonB-dependent receptor, beta-barrel domain"/>
    <property type="match status" value="1"/>
</dbReference>
<evidence type="ECO:0000313" key="6">
    <source>
        <dbReference type="EMBL" id="MCT2400293.1"/>
    </source>
</evidence>
<dbReference type="Pfam" id="PF07715">
    <property type="entry name" value="Plug"/>
    <property type="match status" value="1"/>
</dbReference>
<dbReference type="InterPro" id="IPR041700">
    <property type="entry name" value="OMP_b-brl_3"/>
</dbReference>
<keyword evidence="6" id="KW-0675">Receptor</keyword>
<evidence type="ECO:0000256" key="3">
    <source>
        <dbReference type="ARBA" id="ARBA00023237"/>
    </source>
</evidence>
<evidence type="ECO:0000259" key="4">
    <source>
        <dbReference type="Pfam" id="PF07715"/>
    </source>
</evidence>
<evidence type="ECO:0000256" key="1">
    <source>
        <dbReference type="ARBA" id="ARBA00004442"/>
    </source>
</evidence>
<evidence type="ECO:0000259" key="5">
    <source>
        <dbReference type="Pfam" id="PF14905"/>
    </source>
</evidence>
<comment type="caution">
    <text evidence="6">The sequence shown here is derived from an EMBL/GenBank/DDBJ whole genome shotgun (WGS) entry which is preliminary data.</text>
</comment>
<dbReference type="PANTHER" id="PTHR40980">
    <property type="entry name" value="PLUG DOMAIN-CONTAINING PROTEIN"/>
    <property type="match status" value="1"/>
</dbReference>
<gene>
    <name evidence="6" type="ORF">NZK81_12075</name>
</gene>
<comment type="subcellular location">
    <subcellularLocation>
        <location evidence="1">Cell outer membrane</location>
    </subcellularLocation>
</comment>
<feature type="domain" description="TonB-dependent receptor plug" evidence="4">
    <location>
        <begin position="48"/>
        <end position="125"/>
    </location>
</feature>
<dbReference type="SUPFAM" id="SSF56935">
    <property type="entry name" value="Porins"/>
    <property type="match status" value="1"/>
</dbReference>
<dbReference type="RefSeq" id="WP_260046337.1">
    <property type="nucleotide sequence ID" value="NZ_JANZXA010000007.1"/>
</dbReference>
<sequence>MPAADQPSTVQAAPAEASSDVIEVIGKRTDNTIEIDRRTYQVRETAHSAQKDALQLLRGLPAVTVTPDDRILVLGGGMTRLYIDGRPYLGNVSQYLRTLHGSDIERIEVVTNPSAQFSSEGAGGVINLFLRKTLDEGLSGDASLEESSYGFGLVDTTLNYKHGDWTYQLKGGGNVGTMARRSYHVRRSVQSQDSAEPTVNRENGAYRYDGTVGRLSLKATYELDSKTSLSGQIGGGGGHDIVTNKVDYTAVTPDFQPFFEHRRLSSHASYVTGQFNLDHRGSRDGETLSASVQFYTNPQVHDVTKARFSNDRRYLIDLRKPSHSIDTKLDWKHPMATGQMLSLGGSWHVDGTSQDYQFTSNDSASLGEDTTDAYDARSSTLAIYTSLQQTFGALTLAPGLRGEANSRRISSPGMEDVHLDRAQLFPSFHASYKASKTLQIGASYSKRIERVPLEYLRPYGSVEGAYTLFEGNPGLKDQSTDAYELSVQFHPGKIEASATVYLRETSRLWSKSYSVNAAGTSVYTYVNAGSSWKRGAQFDLGMPVLSRLKARASVSLFDEQSPVDTYEGSDLQRNFRYSTNGTLEWNGKERDNAPGDVAQVQWSYNSPSREYQIRKSSWFDLSASYTHSFDRTLSLTGTFRYAGRSRQRLIAPSVEEMSSRQRTPEFQLKLHKTL</sequence>
<dbReference type="PANTHER" id="PTHR40980:SF4">
    <property type="entry name" value="TONB-DEPENDENT RECEPTOR-LIKE BETA-BARREL DOMAIN-CONTAINING PROTEIN"/>
    <property type="match status" value="1"/>
</dbReference>
<dbReference type="EMBL" id="JANZXA010000007">
    <property type="protein sequence ID" value="MCT2400293.1"/>
    <property type="molecule type" value="Genomic_DNA"/>
</dbReference>
<feature type="domain" description="Outer membrane protein beta-barrel" evidence="5">
    <location>
        <begin position="283"/>
        <end position="636"/>
    </location>
</feature>
<evidence type="ECO:0000313" key="7">
    <source>
        <dbReference type="Proteomes" id="UP001165583"/>
    </source>
</evidence>
<dbReference type="InterPro" id="IPR037066">
    <property type="entry name" value="Plug_dom_sf"/>
</dbReference>
<proteinExistence type="predicted"/>